<gene>
    <name evidence="6" type="ORF">METZ01_LOCUS508803</name>
</gene>
<dbReference type="Pfam" id="PF18884">
    <property type="entry name" value="TSP3_bac"/>
    <property type="match status" value="1"/>
</dbReference>
<feature type="non-terminal residue" evidence="6">
    <location>
        <position position="1"/>
    </location>
</feature>
<keyword evidence="3" id="KW-0732">Signal</keyword>
<dbReference type="AlphaFoldDB" id="A0A383EH28"/>
<comment type="subcellular location">
    <subcellularLocation>
        <location evidence="1">Secreted</location>
    </subcellularLocation>
</comment>
<feature type="region of interest" description="Disordered" evidence="5">
    <location>
        <begin position="1"/>
        <end position="39"/>
    </location>
</feature>
<keyword evidence="4" id="KW-0106">Calcium</keyword>
<reference evidence="6" key="1">
    <citation type="submission" date="2018-05" db="EMBL/GenBank/DDBJ databases">
        <authorList>
            <person name="Lanie J.A."/>
            <person name="Ng W.-L."/>
            <person name="Kazmierczak K.M."/>
            <person name="Andrzejewski T.M."/>
            <person name="Davidsen T.M."/>
            <person name="Wayne K.J."/>
            <person name="Tettelin H."/>
            <person name="Glass J.I."/>
            <person name="Rusch D."/>
            <person name="Podicherti R."/>
            <person name="Tsui H.-C.T."/>
            <person name="Winkler M.E."/>
        </authorList>
    </citation>
    <scope>NUCLEOTIDE SEQUENCE</scope>
</reference>
<dbReference type="InterPro" id="IPR059100">
    <property type="entry name" value="TSP3_bac"/>
</dbReference>
<feature type="compositionally biased region" description="Polar residues" evidence="5">
    <location>
        <begin position="1"/>
        <end position="12"/>
    </location>
</feature>
<name>A0A383EH28_9ZZZZ</name>
<sequence length="231" mass="23886">AQEQALGTSDNNADPDGDGIPDGVEVANGTNPNQAENEGEGEATLITQGLQLWLDGHDLDGDGNATNDLAVGAKLPTWIDKSGNERNATQSVTADQPVVIAGGGLSFDGAHDHLTLGDQYLFSTNDGMTIFAVAETNASPVNTLYDFGVIADASTSIRLSKENLVGITPTAHGGAISELNATADGLVVLAFQVKFDDRQVLRHNGQTGGEETITLAKLDATTIAATATRLT</sequence>
<keyword evidence="2" id="KW-0964">Secreted</keyword>
<organism evidence="6">
    <name type="scientific">marine metagenome</name>
    <dbReference type="NCBI Taxonomy" id="408172"/>
    <lineage>
        <taxon>unclassified sequences</taxon>
        <taxon>metagenomes</taxon>
        <taxon>ecological metagenomes</taxon>
    </lineage>
</organism>
<evidence type="ECO:0000256" key="2">
    <source>
        <dbReference type="ARBA" id="ARBA00022525"/>
    </source>
</evidence>
<evidence type="ECO:0000256" key="1">
    <source>
        <dbReference type="ARBA" id="ARBA00004613"/>
    </source>
</evidence>
<evidence type="ECO:0000256" key="5">
    <source>
        <dbReference type="SAM" id="MobiDB-lite"/>
    </source>
</evidence>
<evidence type="ECO:0000256" key="3">
    <source>
        <dbReference type="ARBA" id="ARBA00022729"/>
    </source>
</evidence>
<feature type="non-terminal residue" evidence="6">
    <location>
        <position position="231"/>
    </location>
</feature>
<proteinExistence type="predicted"/>
<accession>A0A383EH28</accession>
<dbReference type="EMBL" id="UINC01225748">
    <property type="protein sequence ID" value="SVE55949.1"/>
    <property type="molecule type" value="Genomic_DNA"/>
</dbReference>
<evidence type="ECO:0000256" key="4">
    <source>
        <dbReference type="ARBA" id="ARBA00022837"/>
    </source>
</evidence>
<evidence type="ECO:0000313" key="6">
    <source>
        <dbReference type="EMBL" id="SVE55949.1"/>
    </source>
</evidence>
<protein>
    <submittedName>
        <fullName evidence="6">Uncharacterized protein</fullName>
    </submittedName>
</protein>